<evidence type="ECO:0000313" key="4">
    <source>
        <dbReference type="EMBL" id="KAL0058984.1"/>
    </source>
</evidence>
<keyword evidence="2" id="KW-0472">Membrane</keyword>
<dbReference type="Pfam" id="PF00583">
    <property type="entry name" value="Acetyltransf_1"/>
    <property type="match status" value="1"/>
</dbReference>
<gene>
    <name evidence="4" type="ORF">AAF712_014321</name>
</gene>
<evidence type="ECO:0000313" key="5">
    <source>
        <dbReference type="Proteomes" id="UP001437256"/>
    </source>
</evidence>
<dbReference type="InterPro" id="IPR016181">
    <property type="entry name" value="Acyl_CoA_acyltransferase"/>
</dbReference>
<dbReference type="PANTHER" id="PTHR13947">
    <property type="entry name" value="GNAT FAMILY N-ACETYLTRANSFERASE"/>
    <property type="match status" value="1"/>
</dbReference>
<evidence type="ECO:0000256" key="1">
    <source>
        <dbReference type="ARBA" id="ARBA00022679"/>
    </source>
</evidence>
<feature type="domain" description="N-acetyltransferase" evidence="3">
    <location>
        <begin position="104"/>
        <end position="249"/>
    </location>
</feature>
<keyword evidence="2" id="KW-0812">Transmembrane</keyword>
<dbReference type="EMBL" id="JBBXMP010000259">
    <property type="protein sequence ID" value="KAL0058984.1"/>
    <property type="molecule type" value="Genomic_DNA"/>
</dbReference>
<sequence length="254" mass="28954">MGAISHEKTSDVSIRRFRPEDLEDVQRLYKETRFYGAGSPTRIAIAQGLLSFNSYALYFSFFAGLCVILQNPFGRWRYVGIAITLVSGLLLAAMIIPIGMFIFLGLRAYFKGDMKDVATFYRLRESQKDEAGASSFWVAEVETGVQGQREVVGCVGLDYFSSEDKTEAELKRMLVAPGFRGRGIAKKLMEALLDHAREHKLKEVYLRTTWLNDKAVIMYKKTGWYMAKREVFRAGLMKGEGYIFRWKLDGQQNS</sequence>
<keyword evidence="2" id="KW-1133">Transmembrane helix</keyword>
<comment type="caution">
    <text evidence="4">The sequence shown here is derived from an EMBL/GenBank/DDBJ whole genome shotgun (WGS) entry which is preliminary data.</text>
</comment>
<dbReference type="PANTHER" id="PTHR13947:SF37">
    <property type="entry name" value="LD18367P"/>
    <property type="match status" value="1"/>
</dbReference>
<dbReference type="CDD" id="cd04301">
    <property type="entry name" value="NAT_SF"/>
    <property type="match status" value="1"/>
</dbReference>
<evidence type="ECO:0000256" key="2">
    <source>
        <dbReference type="SAM" id="Phobius"/>
    </source>
</evidence>
<feature type="transmembrane region" description="Helical" evidence="2">
    <location>
        <begin position="79"/>
        <end position="106"/>
    </location>
</feature>
<keyword evidence="1" id="KW-0808">Transferase</keyword>
<proteinExistence type="predicted"/>
<evidence type="ECO:0000259" key="3">
    <source>
        <dbReference type="PROSITE" id="PS51186"/>
    </source>
</evidence>
<organism evidence="4 5">
    <name type="scientific">Marasmius tenuissimus</name>
    <dbReference type="NCBI Taxonomy" id="585030"/>
    <lineage>
        <taxon>Eukaryota</taxon>
        <taxon>Fungi</taxon>
        <taxon>Dikarya</taxon>
        <taxon>Basidiomycota</taxon>
        <taxon>Agaricomycotina</taxon>
        <taxon>Agaricomycetes</taxon>
        <taxon>Agaricomycetidae</taxon>
        <taxon>Agaricales</taxon>
        <taxon>Marasmiineae</taxon>
        <taxon>Marasmiaceae</taxon>
        <taxon>Marasmius</taxon>
    </lineage>
</organism>
<dbReference type="PROSITE" id="PS51186">
    <property type="entry name" value="GNAT"/>
    <property type="match status" value="1"/>
</dbReference>
<keyword evidence="5" id="KW-1185">Reference proteome</keyword>
<accession>A0ABR2ZCN6</accession>
<dbReference type="SUPFAM" id="SSF55729">
    <property type="entry name" value="Acyl-CoA N-acyltransferases (Nat)"/>
    <property type="match status" value="1"/>
</dbReference>
<dbReference type="Proteomes" id="UP001437256">
    <property type="component" value="Unassembled WGS sequence"/>
</dbReference>
<reference evidence="4 5" key="1">
    <citation type="submission" date="2024-05" db="EMBL/GenBank/DDBJ databases">
        <title>A draft genome resource for the thread blight pathogen Marasmius tenuissimus strain MS-2.</title>
        <authorList>
            <person name="Yulfo-Soto G.E."/>
            <person name="Baruah I.K."/>
            <person name="Amoako-Attah I."/>
            <person name="Bukari Y."/>
            <person name="Meinhardt L.W."/>
            <person name="Bailey B.A."/>
            <person name="Cohen S.P."/>
        </authorList>
    </citation>
    <scope>NUCLEOTIDE SEQUENCE [LARGE SCALE GENOMIC DNA]</scope>
    <source>
        <strain evidence="4 5">MS-2</strain>
    </source>
</reference>
<protein>
    <recommendedName>
        <fullName evidence="3">N-acetyltransferase domain-containing protein</fullName>
    </recommendedName>
</protein>
<name>A0ABR2ZCN6_9AGAR</name>
<dbReference type="InterPro" id="IPR050769">
    <property type="entry name" value="NAT_camello-type"/>
</dbReference>
<dbReference type="InterPro" id="IPR000182">
    <property type="entry name" value="GNAT_dom"/>
</dbReference>
<dbReference type="Gene3D" id="3.40.630.30">
    <property type="match status" value="1"/>
</dbReference>